<feature type="domain" description="N-acetyltransferase" evidence="3">
    <location>
        <begin position="4"/>
        <end position="151"/>
    </location>
</feature>
<proteinExistence type="predicted"/>
<reference evidence="4 5" key="1">
    <citation type="journal article" date="2009" name="Stand. Genomic Sci.">
        <title>Complete genome sequence of Stackebrandtia nassauensis type strain (LLR-40K-21).</title>
        <authorList>
            <person name="Munk C."/>
            <person name="Lapidus A."/>
            <person name="Copeland A."/>
            <person name="Jando M."/>
            <person name="Mayilraj S."/>
            <person name="Glavina Del Rio T."/>
            <person name="Nolan M."/>
            <person name="Chen F."/>
            <person name="Lucas S."/>
            <person name="Tice H."/>
            <person name="Cheng J.F."/>
            <person name="Han C."/>
            <person name="Detter J.C."/>
            <person name="Bruce D."/>
            <person name="Goodwin L."/>
            <person name="Chain P."/>
            <person name="Pitluck S."/>
            <person name="Goker M."/>
            <person name="Ovchinikova G."/>
            <person name="Pati A."/>
            <person name="Ivanova N."/>
            <person name="Mavromatis K."/>
            <person name="Chen A."/>
            <person name="Palaniappan K."/>
            <person name="Land M."/>
            <person name="Hauser L."/>
            <person name="Chang Y.J."/>
            <person name="Jeffries C.D."/>
            <person name="Bristow J."/>
            <person name="Eisen J.A."/>
            <person name="Markowitz V."/>
            <person name="Hugenholtz P."/>
            <person name="Kyrpides N.C."/>
            <person name="Klenk H.P."/>
        </authorList>
    </citation>
    <scope>NUCLEOTIDE SEQUENCE [LARGE SCALE GENOMIC DNA]</scope>
    <source>
        <strain evidence="5">DSM 44728 / CIP 108903 / NRRL B-16338 / NBRC 102104 / LLR-40K-21</strain>
    </source>
</reference>
<protein>
    <submittedName>
        <fullName evidence="4">GCN5-related N-acetyltransferase</fullName>
    </submittedName>
</protein>
<dbReference type="eggNOG" id="COG0456">
    <property type="taxonomic scope" value="Bacteria"/>
</dbReference>
<dbReference type="AlphaFoldDB" id="D3PYL9"/>
<accession>D3PYL9</accession>
<keyword evidence="2" id="KW-0012">Acyltransferase</keyword>
<keyword evidence="5" id="KW-1185">Reference proteome</keyword>
<evidence type="ECO:0000256" key="2">
    <source>
        <dbReference type="ARBA" id="ARBA00023315"/>
    </source>
</evidence>
<gene>
    <name evidence="4" type="ordered locus">Snas_3796</name>
</gene>
<dbReference type="EMBL" id="CP001778">
    <property type="protein sequence ID" value="ADD43452.1"/>
    <property type="molecule type" value="Genomic_DNA"/>
</dbReference>
<dbReference type="PANTHER" id="PTHR43877">
    <property type="entry name" value="AMINOALKYLPHOSPHONATE N-ACETYLTRANSFERASE-RELATED-RELATED"/>
    <property type="match status" value="1"/>
</dbReference>
<dbReference type="Proteomes" id="UP000000844">
    <property type="component" value="Chromosome"/>
</dbReference>
<organism evidence="4 5">
    <name type="scientific">Stackebrandtia nassauensis (strain DSM 44728 / CIP 108903 / NRRL B-16338 / NBRC 102104 / LLR-40K-21)</name>
    <dbReference type="NCBI Taxonomy" id="446470"/>
    <lineage>
        <taxon>Bacteria</taxon>
        <taxon>Bacillati</taxon>
        <taxon>Actinomycetota</taxon>
        <taxon>Actinomycetes</taxon>
        <taxon>Glycomycetales</taxon>
        <taxon>Glycomycetaceae</taxon>
        <taxon>Stackebrandtia</taxon>
    </lineage>
</organism>
<dbReference type="PROSITE" id="PS51186">
    <property type="entry name" value="GNAT"/>
    <property type="match status" value="1"/>
</dbReference>
<dbReference type="InterPro" id="IPR000182">
    <property type="entry name" value="GNAT_dom"/>
</dbReference>
<sequence length="151" mass="16632">MTKPDIRRATAADLPAIVAMLADDPLGATRETPGDLRPYRTAFAALDADERQHLMVADRDGTVVGVLQLTVIPGLSRTAMTRGLIEGVRIHRDERGGGLGSDLIQWAVDEARRQDCGLVQLTTDITREDAHRFYERLGFAKSHYGYKLSLS</sequence>
<evidence type="ECO:0000313" key="5">
    <source>
        <dbReference type="Proteomes" id="UP000000844"/>
    </source>
</evidence>
<dbReference type="CDD" id="cd04301">
    <property type="entry name" value="NAT_SF"/>
    <property type="match status" value="1"/>
</dbReference>
<dbReference type="GO" id="GO:0016747">
    <property type="term" value="F:acyltransferase activity, transferring groups other than amino-acyl groups"/>
    <property type="evidence" value="ECO:0007669"/>
    <property type="project" value="InterPro"/>
</dbReference>
<dbReference type="InterPro" id="IPR050832">
    <property type="entry name" value="Bact_Acetyltransf"/>
</dbReference>
<evidence type="ECO:0000313" key="4">
    <source>
        <dbReference type="EMBL" id="ADD43452.1"/>
    </source>
</evidence>
<dbReference type="Pfam" id="PF00583">
    <property type="entry name" value="Acetyltransf_1"/>
    <property type="match status" value="1"/>
</dbReference>
<dbReference type="Gene3D" id="3.40.630.30">
    <property type="match status" value="1"/>
</dbReference>
<dbReference type="PANTHER" id="PTHR43877:SF2">
    <property type="entry name" value="AMINOALKYLPHOSPHONATE N-ACETYLTRANSFERASE-RELATED"/>
    <property type="match status" value="1"/>
</dbReference>
<evidence type="ECO:0000256" key="1">
    <source>
        <dbReference type="ARBA" id="ARBA00022679"/>
    </source>
</evidence>
<dbReference type="KEGG" id="sna:Snas_3796"/>
<dbReference type="HOGENOM" id="CLU_013985_34_6_11"/>
<evidence type="ECO:0000259" key="3">
    <source>
        <dbReference type="PROSITE" id="PS51186"/>
    </source>
</evidence>
<dbReference type="InterPro" id="IPR016181">
    <property type="entry name" value="Acyl_CoA_acyltransferase"/>
</dbReference>
<name>D3PYL9_STANL</name>
<dbReference type="STRING" id="446470.Snas_3796"/>
<keyword evidence="1 4" id="KW-0808">Transferase</keyword>
<dbReference type="SUPFAM" id="SSF55729">
    <property type="entry name" value="Acyl-CoA N-acyltransferases (Nat)"/>
    <property type="match status" value="1"/>
</dbReference>
<dbReference type="OrthoDB" id="9789603at2"/>